<name>A0AAD7UWR7_9FUNG</name>
<dbReference type="AlphaFoldDB" id="A0AAD7UWR7"/>
<keyword evidence="3" id="KW-1185">Reference proteome</keyword>
<comment type="caution">
    <text evidence="2">The sequence shown here is derived from an EMBL/GenBank/DDBJ whole genome shotgun (WGS) entry which is preliminary data.</text>
</comment>
<protein>
    <submittedName>
        <fullName evidence="2">Uncharacterized protein</fullName>
    </submittedName>
</protein>
<dbReference type="RefSeq" id="XP_058339751.1">
    <property type="nucleotide sequence ID" value="XM_058489549.1"/>
</dbReference>
<dbReference type="EMBL" id="JARTCD010000056">
    <property type="protein sequence ID" value="KAJ8654837.1"/>
    <property type="molecule type" value="Genomic_DNA"/>
</dbReference>
<reference evidence="2 3" key="1">
    <citation type="submission" date="2023-03" db="EMBL/GenBank/DDBJ databases">
        <title>Genome sequence of Lichtheimia ornata CBS 291.66.</title>
        <authorList>
            <person name="Mohabir J.T."/>
            <person name="Shea T.P."/>
            <person name="Kurbessoian T."/>
            <person name="Berby B."/>
            <person name="Fontaine J."/>
            <person name="Livny J."/>
            <person name="Gnirke A."/>
            <person name="Stajich J.E."/>
            <person name="Cuomo C.A."/>
        </authorList>
    </citation>
    <scope>NUCLEOTIDE SEQUENCE [LARGE SCALE GENOMIC DNA]</scope>
    <source>
        <strain evidence="2">CBS 291.66</strain>
    </source>
</reference>
<sequence length="214" mass="24622">MTILVGGDAAFESSKTRRVKTGQQVRTRNTPFILLLLYTHILVIPKLSTREAQLRRFFELRRIEEEIYAGVNEQMNAIDRALGLAPCYIDDEERELIEELDKEAKLLDLEAEMMDAMEFGPENTLSAQLQRMDFEFIQRLMCPQVPSKKKKGVSAPTATRHPKEPVHRVRKKGKGHPLRWKKRISQEPKGEAAVANNKERCTTTHESTHESMTH</sequence>
<feature type="compositionally biased region" description="Basic and acidic residues" evidence="1">
    <location>
        <begin position="197"/>
        <end position="214"/>
    </location>
</feature>
<organism evidence="2 3">
    <name type="scientific">Lichtheimia ornata</name>
    <dbReference type="NCBI Taxonomy" id="688661"/>
    <lineage>
        <taxon>Eukaryota</taxon>
        <taxon>Fungi</taxon>
        <taxon>Fungi incertae sedis</taxon>
        <taxon>Mucoromycota</taxon>
        <taxon>Mucoromycotina</taxon>
        <taxon>Mucoromycetes</taxon>
        <taxon>Mucorales</taxon>
        <taxon>Lichtheimiaceae</taxon>
        <taxon>Lichtheimia</taxon>
    </lineage>
</organism>
<accession>A0AAD7UWR7</accession>
<gene>
    <name evidence="2" type="ORF">O0I10_009561</name>
</gene>
<evidence type="ECO:0000313" key="2">
    <source>
        <dbReference type="EMBL" id="KAJ8654837.1"/>
    </source>
</evidence>
<feature type="region of interest" description="Disordered" evidence="1">
    <location>
        <begin position="147"/>
        <end position="214"/>
    </location>
</feature>
<dbReference type="Proteomes" id="UP001234581">
    <property type="component" value="Unassembled WGS sequence"/>
</dbReference>
<evidence type="ECO:0000256" key="1">
    <source>
        <dbReference type="SAM" id="MobiDB-lite"/>
    </source>
</evidence>
<proteinExistence type="predicted"/>
<evidence type="ECO:0000313" key="3">
    <source>
        <dbReference type="Proteomes" id="UP001234581"/>
    </source>
</evidence>
<dbReference type="GeneID" id="83216966"/>
<feature type="compositionally biased region" description="Basic residues" evidence="1">
    <location>
        <begin position="168"/>
        <end position="183"/>
    </location>
</feature>